<protein>
    <recommendedName>
        <fullName evidence="3">SMI1/KNR4 family protein</fullName>
    </recommendedName>
</protein>
<dbReference type="PANTHER" id="PTHR32011">
    <property type="entry name" value="OS08G0472400 PROTEIN"/>
    <property type="match status" value="1"/>
</dbReference>
<keyword evidence="2" id="KW-1185">Reference proteome</keyword>
<name>A0ABW8ATQ5_9ACTN</name>
<dbReference type="Proteomes" id="UP001612915">
    <property type="component" value="Unassembled WGS sequence"/>
</dbReference>
<organism evidence="1 2">
    <name type="scientific">Spongisporangium articulatum</name>
    <dbReference type="NCBI Taxonomy" id="3362603"/>
    <lineage>
        <taxon>Bacteria</taxon>
        <taxon>Bacillati</taxon>
        <taxon>Actinomycetota</taxon>
        <taxon>Actinomycetes</taxon>
        <taxon>Kineosporiales</taxon>
        <taxon>Kineosporiaceae</taxon>
        <taxon>Spongisporangium</taxon>
    </lineage>
</organism>
<gene>
    <name evidence="1" type="ORF">ACIB24_18110</name>
</gene>
<evidence type="ECO:0008006" key="3">
    <source>
        <dbReference type="Google" id="ProtNLM"/>
    </source>
</evidence>
<reference evidence="1 2" key="1">
    <citation type="submission" date="2024-10" db="EMBL/GenBank/DDBJ databases">
        <title>The Natural Products Discovery Center: Release of the First 8490 Sequenced Strains for Exploring Actinobacteria Biosynthetic Diversity.</title>
        <authorList>
            <person name="Kalkreuter E."/>
            <person name="Kautsar S.A."/>
            <person name="Yang D."/>
            <person name="Bader C.D."/>
            <person name="Teijaro C.N."/>
            <person name="Fluegel L."/>
            <person name="Davis C.M."/>
            <person name="Simpson J.R."/>
            <person name="Lauterbach L."/>
            <person name="Steele A.D."/>
            <person name="Gui C."/>
            <person name="Meng S."/>
            <person name="Li G."/>
            <person name="Viehrig K."/>
            <person name="Ye F."/>
            <person name="Su P."/>
            <person name="Kiefer A.F."/>
            <person name="Nichols A."/>
            <person name="Cepeda A.J."/>
            <person name="Yan W."/>
            <person name="Fan B."/>
            <person name="Jiang Y."/>
            <person name="Adhikari A."/>
            <person name="Zheng C.-J."/>
            <person name="Schuster L."/>
            <person name="Cowan T.M."/>
            <person name="Smanski M.J."/>
            <person name="Chevrette M.G."/>
            <person name="De Carvalho L.P.S."/>
            <person name="Shen B."/>
        </authorList>
    </citation>
    <scope>NUCLEOTIDE SEQUENCE [LARGE SCALE GENOMIC DNA]</scope>
    <source>
        <strain evidence="1 2">NPDC049639</strain>
    </source>
</reference>
<comment type="caution">
    <text evidence="1">The sequence shown here is derived from an EMBL/GenBank/DDBJ whole genome shotgun (WGS) entry which is preliminary data.</text>
</comment>
<dbReference type="RefSeq" id="WP_398283223.1">
    <property type="nucleotide sequence ID" value="NZ_JBITLV010000006.1"/>
</dbReference>
<sequence length="189" mass="21129">MTFDADDVVAALSDAGVRVDRPLTEADVKRIEKKYGFTFGEFHRALLRTGLPVGDAWINWRHATPAMVRQRLDAPVEGVVFDVHNNGFWPASWGPRPRDPKAAETVAREYLADVQVLIPLYGHRYVPASPFTGSEPVLSVHQTDVIHYGGDLLDYISREFGRNEQPPTADHAHIPFWSDLALGAENEDL</sequence>
<evidence type="ECO:0000313" key="1">
    <source>
        <dbReference type="EMBL" id="MFI7588981.1"/>
    </source>
</evidence>
<evidence type="ECO:0000313" key="2">
    <source>
        <dbReference type="Proteomes" id="UP001612915"/>
    </source>
</evidence>
<proteinExistence type="predicted"/>
<dbReference type="PANTHER" id="PTHR32011:SF2">
    <property type="entry name" value="OS08G0472400 PROTEIN"/>
    <property type="match status" value="1"/>
</dbReference>
<accession>A0ABW8ATQ5</accession>
<dbReference type="EMBL" id="JBITLV010000006">
    <property type="protein sequence ID" value="MFI7588981.1"/>
    <property type="molecule type" value="Genomic_DNA"/>
</dbReference>